<keyword evidence="9 12" id="KW-0472">Membrane</keyword>
<comment type="catalytic activity">
    <reaction evidence="11">
        <text>di-trans,octa-cis-undecaprenyl diphosphate + H2O = di-trans,octa-cis-undecaprenyl phosphate + phosphate + H(+)</text>
        <dbReference type="Rhea" id="RHEA:28094"/>
        <dbReference type="ChEBI" id="CHEBI:15377"/>
        <dbReference type="ChEBI" id="CHEBI:15378"/>
        <dbReference type="ChEBI" id="CHEBI:43474"/>
        <dbReference type="ChEBI" id="CHEBI:58405"/>
        <dbReference type="ChEBI" id="CHEBI:60392"/>
        <dbReference type="EC" id="3.6.1.27"/>
    </reaction>
</comment>
<name>L0K4L8_9EURY</name>
<evidence type="ECO:0000256" key="11">
    <source>
        <dbReference type="ARBA" id="ARBA00047594"/>
    </source>
</evidence>
<comment type="subcellular location">
    <subcellularLocation>
        <location evidence="1">Cell membrane</location>
        <topology evidence="1">Multi-pass membrane protein</topology>
    </subcellularLocation>
</comment>
<dbReference type="GeneID" id="14402254"/>
<evidence type="ECO:0000256" key="5">
    <source>
        <dbReference type="ARBA" id="ARBA00022475"/>
    </source>
</evidence>
<evidence type="ECO:0000256" key="3">
    <source>
        <dbReference type="ARBA" id="ARBA00012374"/>
    </source>
</evidence>
<dbReference type="RefSeq" id="WP_015322723.1">
    <property type="nucleotide sequence ID" value="NC_019974.1"/>
</dbReference>
<protein>
    <recommendedName>
        <fullName evidence="4">Undecaprenyl-diphosphatase</fullName>
        <ecNumber evidence="3">3.6.1.27</ecNumber>
    </recommendedName>
    <alternativeName>
        <fullName evidence="10">Undecaprenyl pyrophosphate phosphatase</fullName>
    </alternativeName>
</protein>
<evidence type="ECO:0000256" key="4">
    <source>
        <dbReference type="ARBA" id="ARBA00021581"/>
    </source>
</evidence>
<dbReference type="EC" id="3.6.1.27" evidence="3"/>
<evidence type="ECO:0000256" key="9">
    <source>
        <dbReference type="ARBA" id="ARBA00023136"/>
    </source>
</evidence>
<dbReference type="KEGG" id="nou:Natoc_3568"/>
<evidence type="ECO:0000313" key="14">
    <source>
        <dbReference type="Proteomes" id="UP000010878"/>
    </source>
</evidence>
<evidence type="ECO:0000313" key="13">
    <source>
        <dbReference type="EMBL" id="AGB39289.1"/>
    </source>
</evidence>
<dbReference type="HOGENOM" id="CLU_060296_1_0_2"/>
<evidence type="ECO:0000256" key="8">
    <source>
        <dbReference type="ARBA" id="ARBA00022989"/>
    </source>
</evidence>
<dbReference type="Pfam" id="PF02673">
    <property type="entry name" value="BacA"/>
    <property type="match status" value="1"/>
</dbReference>
<accession>L0K4L8</accession>
<dbReference type="PANTHER" id="PTHR30622">
    <property type="entry name" value="UNDECAPRENYL-DIPHOSPHATASE"/>
    <property type="match status" value="1"/>
</dbReference>
<keyword evidence="7" id="KW-0378">Hydrolase</keyword>
<comment type="similarity">
    <text evidence="2">Belongs to the UppP family.</text>
</comment>
<dbReference type="STRING" id="694430.Natoc_3568"/>
<reference evidence="13 14" key="1">
    <citation type="submission" date="2012-11" db="EMBL/GenBank/DDBJ databases">
        <title>FINISHED of Natronococcus occultus SP4, DSM 3396.</title>
        <authorList>
            <consortium name="DOE Joint Genome Institute"/>
            <person name="Eisen J."/>
            <person name="Huntemann M."/>
            <person name="Wei C.-L."/>
            <person name="Han J."/>
            <person name="Detter J.C."/>
            <person name="Han C."/>
            <person name="Tapia R."/>
            <person name="Chen A."/>
            <person name="Kyrpides N."/>
            <person name="Mavromatis K."/>
            <person name="Markowitz V."/>
            <person name="Szeto E."/>
            <person name="Ivanova N."/>
            <person name="Mikhailova N."/>
            <person name="Ovchinnikova G."/>
            <person name="Pagani I."/>
            <person name="Pati A."/>
            <person name="Goodwin L."/>
            <person name="Nordberg H.P."/>
            <person name="Cantor M.N."/>
            <person name="Hua S.X."/>
            <person name="Woyke T."/>
            <person name="Eisen J."/>
            <person name="Klenk H.-P."/>
            <person name="Klenk H.-P."/>
        </authorList>
    </citation>
    <scope>NUCLEOTIDE SEQUENCE [LARGE SCALE GENOMIC DNA]</scope>
    <source>
        <strain evidence="13 14">SP4</strain>
    </source>
</reference>
<dbReference type="GO" id="GO:0050380">
    <property type="term" value="F:undecaprenyl-diphosphatase activity"/>
    <property type="evidence" value="ECO:0007669"/>
    <property type="project" value="UniProtKB-EC"/>
</dbReference>
<evidence type="ECO:0000256" key="12">
    <source>
        <dbReference type="SAM" id="Phobius"/>
    </source>
</evidence>
<evidence type="ECO:0000256" key="1">
    <source>
        <dbReference type="ARBA" id="ARBA00004651"/>
    </source>
</evidence>
<dbReference type="OrthoDB" id="65864at2157"/>
<proteinExistence type="inferred from homology"/>
<dbReference type="EMBL" id="CP003929">
    <property type="protein sequence ID" value="AGB39289.1"/>
    <property type="molecule type" value="Genomic_DNA"/>
</dbReference>
<dbReference type="InterPro" id="IPR003824">
    <property type="entry name" value="UppP"/>
</dbReference>
<evidence type="ECO:0000256" key="7">
    <source>
        <dbReference type="ARBA" id="ARBA00022801"/>
    </source>
</evidence>
<feature type="transmembrane region" description="Helical" evidence="12">
    <location>
        <begin position="121"/>
        <end position="141"/>
    </location>
</feature>
<keyword evidence="6 12" id="KW-0812">Transmembrane</keyword>
<dbReference type="eggNOG" id="arCOG04761">
    <property type="taxonomic scope" value="Archaea"/>
</dbReference>
<feature type="transmembrane region" description="Helical" evidence="12">
    <location>
        <begin position="253"/>
        <end position="273"/>
    </location>
</feature>
<sequence>MSLSNLVIALLAGIVQGVVEWLPVSSQGNLSLFLTIVGMSPDVALQLALFLQLGTTVSSALYYREDIAEAFNATPTWRPRTAFDGPNAVTSFVVVACFATGLVGIPLYLTAVDVASELSGGLFIALIGVLLILTGVLQLTSQSVDFATKSHPTFGDAIIVGALQGLAILPGVSRSGVTTSRLIFRSHDAPSAFRLSFLLSIPAGIGAGILTVFAAGGLPGISFVAAVIALFASAVVGYATIGALMRIVESVPFWAVCFGLGGLAILGGGLVSAI</sequence>
<dbReference type="Proteomes" id="UP000010878">
    <property type="component" value="Chromosome"/>
</dbReference>
<dbReference type="GO" id="GO:0005886">
    <property type="term" value="C:plasma membrane"/>
    <property type="evidence" value="ECO:0007669"/>
    <property type="project" value="UniProtKB-SubCell"/>
</dbReference>
<feature type="transmembrane region" description="Helical" evidence="12">
    <location>
        <begin position="88"/>
        <end position="109"/>
    </location>
</feature>
<keyword evidence="14" id="KW-1185">Reference proteome</keyword>
<keyword evidence="5" id="KW-1003">Cell membrane</keyword>
<keyword evidence="8 12" id="KW-1133">Transmembrane helix</keyword>
<evidence type="ECO:0000256" key="10">
    <source>
        <dbReference type="ARBA" id="ARBA00032707"/>
    </source>
</evidence>
<dbReference type="AlphaFoldDB" id="L0K4L8"/>
<gene>
    <name evidence="13" type="ORF">Natoc_3568</name>
</gene>
<feature type="transmembrane region" description="Helical" evidence="12">
    <location>
        <begin position="221"/>
        <end position="241"/>
    </location>
</feature>
<organism evidence="13 14">
    <name type="scientific">Natronococcus occultus SP4</name>
    <dbReference type="NCBI Taxonomy" id="694430"/>
    <lineage>
        <taxon>Archaea</taxon>
        <taxon>Methanobacteriati</taxon>
        <taxon>Methanobacteriota</taxon>
        <taxon>Stenosarchaea group</taxon>
        <taxon>Halobacteria</taxon>
        <taxon>Halobacteriales</taxon>
        <taxon>Natrialbaceae</taxon>
        <taxon>Natronococcus</taxon>
    </lineage>
</organism>
<feature type="transmembrane region" description="Helical" evidence="12">
    <location>
        <begin position="6"/>
        <end position="24"/>
    </location>
</feature>
<evidence type="ECO:0000256" key="2">
    <source>
        <dbReference type="ARBA" id="ARBA00010621"/>
    </source>
</evidence>
<feature type="transmembrane region" description="Helical" evidence="12">
    <location>
        <begin position="193"/>
        <end position="215"/>
    </location>
</feature>
<evidence type="ECO:0000256" key="6">
    <source>
        <dbReference type="ARBA" id="ARBA00022692"/>
    </source>
</evidence>
<feature type="transmembrane region" description="Helical" evidence="12">
    <location>
        <begin position="153"/>
        <end position="172"/>
    </location>
</feature>
<dbReference type="PANTHER" id="PTHR30622:SF2">
    <property type="entry name" value="UNDECAPRENYL-DIPHOSPHATASE"/>
    <property type="match status" value="1"/>
</dbReference>